<evidence type="ECO:0000313" key="2">
    <source>
        <dbReference type="EMBL" id="MEE1866795.1"/>
    </source>
</evidence>
<organism evidence="2 3">
    <name type="scientific">Pseudomonas auratipiscis</name>
    <dbReference type="NCBI Taxonomy" id="3115853"/>
    <lineage>
        <taxon>Bacteria</taxon>
        <taxon>Pseudomonadati</taxon>
        <taxon>Pseudomonadota</taxon>
        <taxon>Gammaproteobacteria</taxon>
        <taxon>Pseudomonadales</taxon>
        <taxon>Pseudomonadaceae</taxon>
        <taxon>Pseudomonas</taxon>
    </lineage>
</organism>
<dbReference type="InterPro" id="IPR006175">
    <property type="entry name" value="YjgF/YER057c/UK114"/>
</dbReference>
<dbReference type="SUPFAM" id="SSF55298">
    <property type="entry name" value="YjgF-like"/>
    <property type="match status" value="3"/>
</dbReference>
<accession>A0AB35WUN8</accession>
<reference evidence="2 3" key="1">
    <citation type="submission" date="2024-01" db="EMBL/GenBank/DDBJ databases">
        <title>Unpublished Manusciprt.</title>
        <authorList>
            <person name="Duman M."/>
            <person name="Valdes E.G."/>
            <person name="Ajmi N."/>
            <person name="Altun S."/>
            <person name="Saticioglu I.B."/>
        </authorList>
    </citation>
    <scope>NUCLEOTIDE SEQUENCE [LARGE SCALE GENOMIC DNA]</scope>
    <source>
        <strain evidence="2 3">120P</strain>
    </source>
</reference>
<dbReference type="RefSeq" id="WP_330079449.1">
    <property type="nucleotide sequence ID" value="NZ_JAZDCU010000009.1"/>
</dbReference>
<dbReference type="Pfam" id="PF01042">
    <property type="entry name" value="Ribonuc_L-PSP"/>
    <property type="match status" value="2"/>
</dbReference>
<keyword evidence="2" id="KW-0378">Hydrolase</keyword>
<comment type="caution">
    <text evidence="2">The sequence shown here is derived from an EMBL/GenBank/DDBJ whole genome shotgun (WGS) entry which is preliminary data.</text>
</comment>
<sequence length="412" mass="44091">MSDLSRSISLTPQLLIQPSRSRRFGSHVFVGGVLPVDVAGKLIGADDIEAQTHAVFRNLKAALEQAGLQMADLVRLNTYYVFDGEEDQATVYWEKMTRVRLQYFPDPGPAATAVRVRGMGCSGALIQLEVEALAVPLAQRQRIMPKKSWDWSIPVPLSQGWKSGSQVWVGGQVSADMSGKAVALDDLYAQTHNVLEHIRHVLQDAGACLCDLAQLKICYLHEGDDNAAQARLEEILSVVRETCGAPLPPVTAFGVNLLYQGLLLEIDATALVGESSQPVLGEGGGRGWAGCAPVRRNAASIHVAGQSVQHEALEHACSEVLARIVEHLRKVGSGPQALAHLHVLVAGREADLQPERATTLFAEALRGLCGDELPPFTVVRVNGLPGGASLQVDAVAVDLDTPARLASNARSI</sequence>
<evidence type="ECO:0000313" key="3">
    <source>
        <dbReference type="Proteomes" id="UP001307839"/>
    </source>
</evidence>
<dbReference type="InterPro" id="IPR035959">
    <property type="entry name" value="RutC-like_sf"/>
</dbReference>
<dbReference type="GO" id="GO:0019239">
    <property type="term" value="F:deaminase activity"/>
    <property type="evidence" value="ECO:0007669"/>
    <property type="project" value="TreeGrafter"/>
</dbReference>
<dbReference type="PANTHER" id="PTHR11803:SF58">
    <property type="entry name" value="PROTEIN HMF1-RELATED"/>
    <property type="match status" value="1"/>
</dbReference>
<dbReference type="EC" id="3.5.-.-" evidence="2"/>
<dbReference type="GO" id="GO:0005829">
    <property type="term" value="C:cytosol"/>
    <property type="evidence" value="ECO:0007669"/>
    <property type="project" value="TreeGrafter"/>
</dbReference>
<gene>
    <name evidence="2" type="ORF">V0R53_10340</name>
</gene>
<evidence type="ECO:0000256" key="1">
    <source>
        <dbReference type="ARBA" id="ARBA00010552"/>
    </source>
</evidence>
<dbReference type="Gene3D" id="3.30.1330.40">
    <property type="entry name" value="RutC-like"/>
    <property type="match status" value="3"/>
</dbReference>
<name>A0AB35WUN8_9PSED</name>
<dbReference type="CDD" id="cd00448">
    <property type="entry name" value="YjgF_YER057c_UK114_family"/>
    <property type="match status" value="1"/>
</dbReference>
<dbReference type="PANTHER" id="PTHR11803">
    <property type="entry name" value="2-IMINOBUTANOATE/2-IMINOPROPANOATE DEAMINASE RIDA"/>
    <property type="match status" value="1"/>
</dbReference>
<keyword evidence="3" id="KW-1185">Reference proteome</keyword>
<comment type="similarity">
    <text evidence="1">Belongs to the RutC family.</text>
</comment>
<proteinExistence type="inferred from homology"/>
<dbReference type="EMBL" id="JAZDQP010000006">
    <property type="protein sequence ID" value="MEE1866795.1"/>
    <property type="molecule type" value="Genomic_DNA"/>
</dbReference>
<dbReference type="Proteomes" id="UP001307839">
    <property type="component" value="Unassembled WGS sequence"/>
</dbReference>
<dbReference type="AlphaFoldDB" id="A0AB35WUN8"/>
<protein>
    <submittedName>
        <fullName evidence="2">RidA family protein</fullName>
        <ecNumber evidence="2">3.5.-.-</ecNumber>
    </submittedName>
</protein>